<comment type="caution">
    <text evidence="3">The sequence shown here is derived from an EMBL/GenBank/DDBJ whole genome shotgun (WGS) entry which is preliminary data.</text>
</comment>
<accession>A0A395R0Y3</accession>
<dbReference type="InterPro" id="IPR000073">
    <property type="entry name" value="AB_hydrolase_1"/>
</dbReference>
<dbReference type="PANTHER" id="PTHR32268:SF15">
    <property type="entry name" value="HOMOSERINE ACETYLTRANSFERASE FAMILY PROTEIN (AFU_ORTHOLOGUE AFUA_1G15350)"/>
    <property type="match status" value="1"/>
</dbReference>
<dbReference type="RefSeq" id="WP_118131541.1">
    <property type="nucleotide sequence ID" value="NZ_LMAZ01000005.1"/>
</dbReference>
<evidence type="ECO:0000256" key="1">
    <source>
        <dbReference type="PIRSR" id="PIRSR000443-1"/>
    </source>
</evidence>
<dbReference type="PIRSF" id="PIRSF000443">
    <property type="entry name" value="Homoser_Ac_trans"/>
    <property type="match status" value="1"/>
</dbReference>
<organism evidence="3 4">
    <name type="scientific">Pseudomonas abyssi</name>
    <dbReference type="NCBI Taxonomy" id="170540"/>
    <lineage>
        <taxon>Bacteria</taxon>
        <taxon>Pseudomonadati</taxon>
        <taxon>Pseudomonadota</taxon>
        <taxon>Gammaproteobacteria</taxon>
        <taxon>Pseudomonadales</taxon>
        <taxon>Pseudomonadaceae</taxon>
        <taxon>Pseudomonas</taxon>
    </lineage>
</organism>
<feature type="active site" evidence="1">
    <location>
        <position position="315"/>
    </location>
</feature>
<feature type="active site" description="Nucleophile" evidence="1">
    <location>
        <position position="133"/>
    </location>
</feature>
<keyword evidence="3" id="KW-0808">Transferase</keyword>
<dbReference type="OrthoDB" id="9800754at2"/>
<name>A0A395R0Y3_9PSED</name>
<protein>
    <submittedName>
        <fullName evidence="3">Homoserine acetyltransferase</fullName>
    </submittedName>
</protein>
<dbReference type="PANTHER" id="PTHR32268">
    <property type="entry name" value="HOMOSERINE O-ACETYLTRANSFERASE"/>
    <property type="match status" value="1"/>
</dbReference>
<evidence type="ECO:0000313" key="4">
    <source>
        <dbReference type="Proteomes" id="UP000265411"/>
    </source>
</evidence>
<dbReference type="InterPro" id="IPR008220">
    <property type="entry name" value="HAT_MetX-like"/>
</dbReference>
<keyword evidence="4" id="KW-1185">Reference proteome</keyword>
<dbReference type="Gene3D" id="3.40.50.1820">
    <property type="entry name" value="alpha/beta hydrolase"/>
    <property type="match status" value="1"/>
</dbReference>
<dbReference type="GO" id="GO:0016747">
    <property type="term" value="F:acyltransferase activity, transferring groups other than amino-acyl groups"/>
    <property type="evidence" value="ECO:0007669"/>
    <property type="project" value="InterPro"/>
</dbReference>
<gene>
    <name evidence="3" type="ORF">ASB58_15450</name>
</gene>
<feature type="domain" description="AB hydrolase-1" evidence="2">
    <location>
        <begin position="69"/>
        <end position="317"/>
    </location>
</feature>
<dbReference type="EMBL" id="LMAZ01000005">
    <property type="protein sequence ID" value="RGP53758.1"/>
    <property type="molecule type" value="Genomic_DNA"/>
</dbReference>
<dbReference type="Pfam" id="PF00561">
    <property type="entry name" value="Abhydrolase_1"/>
    <property type="match status" value="1"/>
</dbReference>
<dbReference type="InterPro" id="IPR029058">
    <property type="entry name" value="AB_hydrolase_fold"/>
</dbReference>
<dbReference type="AlphaFoldDB" id="A0A395R0Y3"/>
<reference evidence="3 4" key="1">
    <citation type="journal article" date="2018" name="Syst. Appl. Microbiol.">
        <title>Pseudomonas gallaeciensis sp. nov., isolated from crude-oil-contaminated intertidal sand samples after the Prestige oil spill.</title>
        <authorList>
            <person name="Mulet M."/>
            <person name="Sanchez D."/>
            <person name="Rodriguez A.C."/>
            <person name="Nogales B."/>
            <person name="Bosch R."/>
            <person name="Busquets A."/>
            <person name="Gomila M."/>
            <person name="Lalucat J."/>
            <person name="Garcia-Valdes E."/>
        </authorList>
    </citation>
    <scope>NUCLEOTIDE SEQUENCE [LARGE SCALE GENOMIC DNA]</scope>
    <source>
        <strain evidence="3 4">V113</strain>
    </source>
</reference>
<sequence length="343" mass="37715">MSQYQAVEKVFRAGDVILQSGKVLRDTCLKYLQIGELNPSRNNLIVLPTYYGGTHEGNLPLIGAPGPIDPERYCILIPNLLGNGQSTSPSNAHESQRGPEFPSVTLYDNVMLQRRMIEQCFEGATIQLVAGWSMGGMQALQWGCLFPQEVKRVASICATARCWPHNYVFLEGVKAALTCDSGWLQGRYLSPPTAGLEAFGRVYAGWAYSQAFFRKALYKQMGFDSIEALLQYWEDDHLKQDANNLLSVLSTWQQGDISANPVWKGDFHAALKGITAPSLIMPGSTDLYFTAEDACNEAEHMPGARFQPLESDWGHCAGAPGRNTADTESILNALTGLLSERGI</sequence>
<evidence type="ECO:0000313" key="3">
    <source>
        <dbReference type="EMBL" id="RGP53758.1"/>
    </source>
</evidence>
<dbReference type="SUPFAM" id="SSF53474">
    <property type="entry name" value="alpha/beta-Hydrolases"/>
    <property type="match status" value="1"/>
</dbReference>
<dbReference type="NCBIfam" id="NF005757">
    <property type="entry name" value="PRK07581.1"/>
    <property type="match status" value="1"/>
</dbReference>
<feature type="active site" evidence="1">
    <location>
        <position position="286"/>
    </location>
</feature>
<proteinExistence type="predicted"/>
<evidence type="ECO:0000259" key="2">
    <source>
        <dbReference type="Pfam" id="PF00561"/>
    </source>
</evidence>
<dbReference type="Proteomes" id="UP000265411">
    <property type="component" value="Unassembled WGS sequence"/>
</dbReference>